<evidence type="ECO:0000256" key="11">
    <source>
        <dbReference type="ARBA" id="ARBA00022982"/>
    </source>
</evidence>
<keyword evidence="14" id="KW-0496">Mitochondrion</keyword>
<gene>
    <name evidence="19" type="ORF">FIBSPDRAFT_819317</name>
</gene>
<evidence type="ECO:0000259" key="18">
    <source>
        <dbReference type="PROSITE" id="PS51007"/>
    </source>
</evidence>
<reference evidence="19 20" key="1">
    <citation type="journal article" date="2016" name="Mol. Biol. Evol.">
        <title>Comparative Genomics of Early-Diverging Mushroom-Forming Fungi Provides Insights into the Origins of Lignocellulose Decay Capabilities.</title>
        <authorList>
            <person name="Nagy L.G."/>
            <person name="Riley R."/>
            <person name="Tritt A."/>
            <person name="Adam C."/>
            <person name="Daum C."/>
            <person name="Floudas D."/>
            <person name="Sun H."/>
            <person name="Yadav J.S."/>
            <person name="Pangilinan J."/>
            <person name="Larsson K.H."/>
            <person name="Matsuura K."/>
            <person name="Barry K."/>
            <person name="Labutti K."/>
            <person name="Kuo R."/>
            <person name="Ohm R.A."/>
            <person name="Bhattacharya S.S."/>
            <person name="Shirouzu T."/>
            <person name="Yoshinaga Y."/>
            <person name="Martin F.M."/>
            <person name="Grigoriev I.V."/>
            <person name="Hibbett D.S."/>
        </authorList>
    </citation>
    <scope>NUCLEOTIDE SEQUENCE [LARGE SCALE GENOMIC DNA]</scope>
    <source>
        <strain evidence="19 20">CBS 109695</strain>
    </source>
</reference>
<proteinExistence type="inferred from homology"/>
<evidence type="ECO:0000256" key="1">
    <source>
        <dbReference type="ARBA" id="ARBA00004273"/>
    </source>
</evidence>
<dbReference type="PANTHER" id="PTHR10266:SF3">
    <property type="entry name" value="CYTOCHROME C1, HEME PROTEIN, MITOCHONDRIAL"/>
    <property type="match status" value="1"/>
</dbReference>
<evidence type="ECO:0000256" key="9">
    <source>
        <dbReference type="ARBA" id="ARBA00022792"/>
    </source>
</evidence>
<dbReference type="GO" id="GO:0046872">
    <property type="term" value="F:metal ion binding"/>
    <property type="evidence" value="ECO:0007669"/>
    <property type="project" value="UniProtKB-KW"/>
</dbReference>
<dbReference type="SUPFAM" id="SSF81496">
    <property type="entry name" value="Cytochrome c1 subunit of cytochrome bc1 complex (Ubiquinol-cytochrome c reductase), transmembrane anchor"/>
    <property type="match status" value="1"/>
</dbReference>
<protein>
    <recommendedName>
        <fullName evidence="3">quinol--cytochrome-c reductase</fullName>
        <ecNumber evidence="3">7.1.1.8</ecNumber>
    </recommendedName>
</protein>
<keyword evidence="12" id="KW-1133">Transmembrane helix</keyword>
<name>A0A166Q0A7_9AGAM</name>
<keyword evidence="10" id="KW-1278">Translocase</keyword>
<dbReference type="GO" id="GO:0020037">
    <property type="term" value="F:heme binding"/>
    <property type="evidence" value="ECO:0007669"/>
    <property type="project" value="InterPro"/>
</dbReference>
<evidence type="ECO:0000256" key="14">
    <source>
        <dbReference type="ARBA" id="ARBA00023128"/>
    </source>
</evidence>
<evidence type="ECO:0000256" key="4">
    <source>
        <dbReference type="ARBA" id="ARBA00022448"/>
    </source>
</evidence>
<dbReference type="EC" id="7.1.1.8" evidence="3"/>
<evidence type="ECO:0000256" key="7">
    <source>
        <dbReference type="ARBA" id="ARBA00022692"/>
    </source>
</evidence>
<dbReference type="GO" id="GO:0005743">
    <property type="term" value="C:mitochondrial inner membrane"/>
    <property type="evidence" value="ECO:0007669"/>
    <property type="project" value="UniProtKB-SubCell"/>
</dbReference>
<dbReference type="PROSITE" id="PS51007">
    <property type="entry name" value="CYTC"/>
    <property type="match status" value="1"/>
</dbReference>
<feature type="binding site" description="covalent" evidence="17">
    <location>
        <position position="122"/>
    </location>
    <ligand>
        <name>heme c</name>
        <dbReference type="ChEBI" id="CHEBI:61717"/>
    </ligand>
</feature>
<feature type="binding site" description="covalent" evidence="17">
    <location>
        <position position="118"/>
    </location>
    <ligand>
        <name>heme c</name>
        <dbReference type="ChEBI" id="CHEBI:61717"/>
    </ligand>
</feature>
<comment type="catalytic activity">
    <reaction evidence="16">
        <text>a quinol + 2 Fe(III)-[cytochrome c](out) = a quinone + 2 Fe(II)-[cytochrome c](out) + 2 H(+)(out)</text>
        <dbReference type="Rhea" id="RHEA:11484"/>
        <dbReference type="Rhea" id="RHEA-COMP:10350"/>
        <dbReference type="Rhea" id="RHEA-COMP:14399"/>
        <dbReference type="ChEBI" id="CHEBI:15378"/>
        <dbReference type="ChEBI" id="CHEBI:24646"/>
        <dbReference type="ChEBI" id="CHEBI:29033"/>
        <dbReference type="ChEBI" id="CHEBI:29034"/>
        <dbReference type="ChEBI" id="CHEBI:132124"/>
        <dbReference type="EC" id="7.1.1.8"/>
    </reaction>
</comment>
<dbReference type="PRINTS" id="PR00603">
    <property type="entry name" value="CYTOCHROMEC1"/>
</dbReference>
<dbReference type="AlphaFoldDB" id="A0A166Q0A7"/>
<dbReference type="Pfam" id="PF02167">
    <property type="entry name" value="Cytochrom_C1"/>
    <property type="match status" value="1"/>
</dbReference>
<evidence type="ECO:0000256" key="5">
    <source>
        <dbReference type="ARBA" id="ARBA00022617"/>
    </source>
</evidence>
<evidence type="ECO:0000256" key="8">
    <source>
        <dbReference type="ARBA" id="ARBA00022723"/>
    </source>
</evidence>
<dbReference type="GO" id="GO:0008121">
    <property type="term" value="F:quinol-cytochrome-c reductase activity"/>
    <property type="evidence" value="ECO:0007669"/>
    <property type="project" value="UniProtKB-EC"/>
</dbReference>
<keyword evidence="15" id="KW-0472">Membrane</keyword>
<feature type="binding site" description="covalent" evidence="17">
    <location>
        <position position="121"/>
    </location>
    <ligand>
        <name>heme c</name>
        <dbReference type="ChEBI" id="CHEBI:61717"/>
    </ligand>
</feature>
<dbReference type="EMBL" id="KV417513">
    <property type="protein sequence ID" value="KZP26629.1"/>
    <property type="molecule type" value="Genomic_DNA"/>
</dbReference>
<dbReference type="GO" id="GO:0006122">
    <property type="term" value="P:mitochondrial electron transport, ubiquinol to cytochrome c"/>
    <property type="evidence" value="ECO:0007669"/>
    <property type="project" value="TreeGrafter"/>
</dbReference>
<dbReference type="FunFam" id="1.10.760.10:FF:000002">
    <property type="entry name" value="Cytochrome c1, heme protein"/>
    <property type="match status" value="1"/>
</dbReference>
<keyword evidence="4" id="KW-0813">Transport</keyword>
<keyword evidence="7" id="KW-0812">Transmembrane</keyword>
<evidence type="ECO:0000256" key="3">
    <source>
        <dbReference type="ARBA" id="ARBA00012951"/>
    </source>
</evidence>
<dbReference type="InterPro" id="IPR002326">
    <property type="entry name" value="Cyt_c1"/>
</dbReference>
<dbReference type="Gene3D" id="1.20.5.100">
    <property type="entry name" value="Cytochrome c1, transmembrane anchor, C-terminal"/>
    <property type="match status" value="1"/>
</dbReference>
<feature type="domain" description="Cytochrome c" evidence="18">
    <location>
        <begin position="105"/>
        <end position="275"/>
    </location>
</feature>
<dbReference type="OrthoDB" id="5925at2759"/>
<sequence length="326" mass="35453">MLARLPAGALKKAGAFGPATRSASVRFSSSGAAPNASAFQAMLNSRMTLASATLLSVGSVAWYTHLFGSLPFIGEVQASSPGEHGLHPPSFPWSHNGVLNTFDHSSIRRGYQVYREVCAACHSLDRIAWRNLVGVSHNVDETKGLAEEVEYTDGPNDVGDMFQRPGKLSDYMPPPYANEEAARAGNGGALPPDLSLIIKARHGGADYVYALLTGYIDPPAGVEIREGMAYNPYFPGGAISMARVLYDGLVEYDDKTPATTSQMAKDVVTFLNWASEPEHDERKRLGLKAVITFSALTAISLYVKRFKWTPLKNRKILYNPPVDKHH</sequence>
<comment type="cofactor">
    <cofactor evidence="17">
        <name>heme c</name>
        <dbReference type="ChEBI" id="CHEBI:61717"/>
    </cofactor>
    <text evidence="17">Binds 1 heme c group covalently per subunit.</text>
</comment>
<dbReference type="FunFam" id="1.20.5.100:FF:000003">
    <property type="entry name" value="Cytochrome c1, heme protein, mitochondrial"/>
    <property type="match status" value="1"/>
</dbReference>
<evidence type="ECO:0000256" key="17">
    <source>
        <dbReference type="PIRSR" id="PIRSR602326-1"/>
    </source>
</evidence>
<evidence type="ECO:0000256" key="13">
    <source>
        <dbReference type="ARBA" id="ARBA00023004"/>
    </source>
</evidence>
<evidence type="ECO:0000256" key="6">
    <source>
        <dbReference type="ARBA" id="ARBA00022660"/>
    </source>
</evidence>
<keyword evidence="5 17" id="KW-0349">Heme</keyword>
<evidence type="ECO:0000313" key="19">
    <source>
        <dbReference type="EMBL" id="KZP26629.1"/>
    </source>
</evidence>
<comment type="similarity">
    <text evidence="2">Belongs to the cytochrome c family.</text>
</comment>
<keyword evidence="13 17" id="KW-0408">Iron</keyword>
<evidence type="ECO:0000256" key="2">
    <source>
        <dbReference type="ARBA" id="ARBA00006488"/>
    </source>
</evidence>
<feature type="binding site" description="covalent" evidence="17">
    <location>
        <position position="241"/>
    </location>
    <ligand>
        <name>heme c</name>
        <dbReference type="ChEBI" id="CHEBI:61717"/>
    </ligand>
</feature>
<dbReference type="Proteomes" id="UP000076532">
    <property type="component" value="Unassembled WGS sequence"/>
</dbReference>
<organism evidence="19 20">
    <name type="scientific">Athelia psychrophila</name>
    <dbReference type="NCBI Taxonomy" id="1759441"/>
    <lineage>
        <taxon>Eukaryota</taxon>
        <taxon>Fungi</taxon>
        <taxon>Dikarya</taxon>
        <taxon>Basidiomycota</taxon>
        <taxon>Agaricomycotina</taxon>
        <taxon>Agaricomycetes</taxon>
        <taxon>Agaricomycetidae</taxon>
        <taxon>Atheliales</taxon>
        <taxon>Atheliaceae</taxon>
        <taxon>Athelia</taxon>
    </lineage>
</organism>
<keyword evidence="20" id="KW-1185">Reference proteome</keyword>
<dbReference type="Gene3D" id="1.10.760.10">
    <property type="entry name" value="Cytochrome c-like domain"/>
    <property type="match status" value="1"/>
</dbReference>
<dbReference type="STRING" id="436010.A0A166Q0A7"/>
<dbReference type="PANTHER" id="PTHR10266">
    <property type="entry name" value="CYTOCHROME C1"/>
    <property type="match status" value="1"/>
</dbReference>
<dbReference type="SUPFAM" id="SSF46626">
    <property type="entry name" value="Cytochrome c"/>
    <property type="match status" value="1"/>
</dbReference>
<evidence type="ECO:0000256" key="16">
    <source>
        <dbReference type="ARBA" id="ARBA00029351"/>
    </source>
</evidence>
<dbReference type="InterPro" id="IPR036909">
    <property type="entry name" value="Cyt_c-like_dom_sf"/>
</dbReference>
<evidence type="ECO:0000256" key="10">
    <source>
        <dbReference type="ARBA" id="ARBA00022967"/>
    </source>
</evidence>
<keyword evidence="9" id="KW-0999">Mitochondrion inner membrane</keyword>
<dbReference type="InterPro" id="IPR009056">
    <property type="entry name" value="Cyt_c-like_dom"/>
</dbReference>
<comment type="subcellular location">
    <subcellularLocation>
        <location evidence="1">Mitochondrion inner membrane</location>
    </subcellularLocation>
</comment>
<dbReference type="InterPro" id="IPR021157">
    <property type="entry name" value="Cyt_c1_TM_anchor_C"/>
</dbReference>
<keyword evidence="8 17" id="KW-0479">Metal-binding</keyword>
<keyword evidence="11" id="KW-0249">Electron transport</keyword>
<evidence type="ECO:0000256" key="12">
    <source>
        <dbReference type="ARBA" id="ARBA00022989"/>
    </source>
</evidence>
<evidence type="ECO:0000256" key="15">
    <source>
        <dbReference type="ARBA" id="ARBA00023136"/>
    </source>
</evidence>
<evidence type="ECO:0000313" key="20">
    <source>
        <dbReference type="Proteomes" id="UP000076532"/>
    </source>
</evidence>
<accession>A0A166Q0A7</accession>
<keyword evidence="6" id="KW-0679">Respiratory chain</keyword>